<evidence type="ECO:0000313" key="1">
    <source>
        <dbReference type="EMBL" id="KAE9396583.1"/>
    </source>
</evidence>
<organism evidence="1 2">
    <name type="scientific">Gymnopus androsaceus JB14</name>
    <dbReference type="NCBI Taxonomy" id="1447944"/>
    <lineage>
        <taxon>Eukaryota</taxon>
        <taxon>Fungi</taxon>
        <taxon>Dikarya</taxon>
        <taxon>Basidiomycota</taxon>
        <taxon>Agaricomycotina</taxon>
        <taxon>Agaricomycetes</taxon>
        <taxon>Agaricomycetidae</taxon>
        <taxon>Agaricales</taxon>
        <taxon>Marasmiineae</taxon>
        <taxon>Omphalotaceae</taxon>
        <taxon>Gymnopus</taxon>
    </lineage>
</organism>
<protein>
    <submittedName>
        <fullName evidence="1">Uncharacterized protein</fullName>
    </submittedName>
</protein>
<keyword evidence="2" id="KW-1185">Reference proteome</keyword>
<proteinExistence type="predicted"/>
<dbReference type="Proteomes" id="UP000799118">
    <property type="component" value="Unassembled WGS sequence"/>
</dbReference>
<evidence type="ECO:0000313" key="2">
    <source>
        <dbReference type="Proteomes" id="UP000799118"/>
    </source>
</evidence>
<dbReference type="AlphaFoldDB" id="A0A6A4HFQ2"/>
<name>A0A6A4HFQ2_9AGAR</name>
<sequence length="153" mass="15953">MSSVGNESDASSYVDSALLASLSDFDSPSFAIGIPSPAASSARKSLSEDSFVFVDDDSSFIDPDLLVNWSDFGYGPPQACATSPSAMGTSMPGGWIFTPAKASAQREMALGSLCSASGLSSFGSLLNLLLPARFRSYKVVEIVFGNVESTKLL</sequence>
<gene>
    <name evidence="1" type="ORF">BT96DRAFT_101822</name>
</gene>
<accession>A0A6A4HFQ2</accession>
<reference evidence="1" key="1">
    <citation type="journal article" date="2019" name="Environ. Microbiol.">
        <title>Fungal ecological strategies reflected in gene transcription - a case study of two litter decomposers.</title>
        <authorList>
            <person name="Barbi F."/>
            <person name="Kohler A."/>
            <person name="Barry K."/>
            <person name="Baskaran P."/>
            <person name="Daum C."/>
            <person name="Fauchery L."/>
            <person name="Ihrmark K."/>
            <person name="Kuo A."/>
            <person name="LaButti K."/>
            <person name="Lipzen A."/>
            <person name="Morin E."/>
            <person name="Grigoriev I.V."/>
            <person name="Henrissat B."/>
            <person name="Lindahl B."/>
            <person name="Martin F."/>
        </authorList>
    </citation>
    <scope>NUCLEOTIDE SEQUENCE</scope>
    <source>
        <strain evidence="1">JB14</strain>
    </source>
</reference>
<dbReference type="EMBL" id="ML769511">
    <property type="protein sequence ID" value="KAE9396583.1"/>
    <property type="molecule type" value="Genomic_DNA"/>
</dbReference>